<gene>
    <name evidence="3" type="ORF">PAECIP111802_01144</name>
</gene>
<feature type="region of interest" description="Disordered" evidence="1">
    <location>
        <begin position="1"/>
        <end position="60"/>
    </location>
</feature>
<sequence length="188" mass="21425">MFRRWRSKKSPPYHAPEAETALPKEQAAADTATNKERANHEQASADDLQDGDSIEAAPVPPKFRKYGADWMDEVMQDQMEKGNLDHLPGEGKPLFLTGESSIERHVNSVLKTANYLPRWVELQQEIKHDLERILKKKNGGDPSCSDIQADISEVNQKIRKFNDTCPIPLLQKTSITEENIAVQYEKWK</sequence>
<dbReference type="Pfam" id="PF09350">
    <property type="entry name" value="DJC28_CD"/>
    <property type="match status" value="1"/>
</dbReference>
<feature type="domain" description="DnaJ homologue subfamily C member 28 conserved" evidence="2">
    <location>
        <begin position="70"/>
        <end position="132"/>
    </location>
</feature>
<dbReference type="RefSeq" id="WP_218097468.1">
    <property type="nucleotide sequence ID" value="NZ_CAJVCE010000002.1"/>
</dbReference>
<dbReference type="EMBL" id="CAJVCE010000002">
    <property type="protein sequence ID" value="CAG7625203.1"/>
    <property type="molecule type" value="Genomic_DNA"/>
</dbReference>
<protein>
    <recommendedName>
        <fullName evidence="2">DnaJ homologue subfamily C member 28 conserved domain-containing protein</fullName>
    </recommendedName>
</protein>
<feature type="compositionally biased region" description="Basic residues" evidence="1">
    <location>
        <begin position="1"/>
        <end position="11"/>
    </location>
</feature>
<evidence type="ECO:0000259" key="2">
    <source>
        <dbReference type="Pfam" id="PF09350"/>
    </source>
</evidence>
<dbReference type="InterPro" id="IPR018961">
    <property type="entry name" value="DnaJ_homolog_subfam-C_membr-28"/>
</dbReference>
<dbReference type="Proteomes" id="UP000730618">
    <property type="component" value="Unassembled WGS sequence"/>
</dbReference>
<organism evidence="3 4">
    <name type="scientific">Paenibacillus allorhizosphaerae</name>
    <dbReference type="NCBI Taxonomy" id="2849866"/>
    <lineage>
        <taxon>Bacteria</taxon>
        <taxon>Bacillati</taxon>
        <taxon>Bacillota</taxon>
        <taxon>Bacilli</taxon>
        <taxon>Bacillales</taxon>
        <taxon>Paenibacillaceae</taxon>
        <taxon>Paenibacillus</taxon>
    </lineage>
</organism>
<dbReference type="InterPro" id="IPR052573">
    <property type="entry name" value="DnaJ_C_subfamily_28"/>
</dbReference>
<keyword evidence="4" id="KW-1185">Reference proteome</keyword>
<name>A0ABN7TDH6_9BACL</name>
<evidence type="ECO:0000256" key="1">
    <source>
        <dbReference type="SAM" id="MobiDB-lite"/>
    </source>
</evidence>
<evidence type="ECO:0000313" key="3">
    <source>
        <dbReference type="EMBL" id="CAG7625203.1"/>
    </source>
</evidence>
<evidence type="ECO:0000313" key="4">
    <source>
        <dbReference type="Proteomes" id="UP000730618"/>
    </source>
</evidence>
<accession>A0ABN7TDH6</accession>
<reference evidence="3 4" key="1">
    <citation type="submission" date="2021-06" db="EMBL/GenBank/DDBJ databases">
        <authorList>
            <person name="Criscuolo A."/>
        </authorList>
    </citation>
    <scope>NUCLEOTIDE SEQUENCE [LARGE SCALE GENOMIC DNA]</scope>
    <source>
        <strain evidence="4">CIP 111802</strain>
    </source>
</reference>
<dbReference type="PANTHER" id="PTHR39158">
    <property type="entry name" value="OS08G0560600 PROTEIN"/>
    <property type="match status" value="1"/>
</dbReference>
<proteinExistence type="predicted"/>
<dbReference type="PANTHER" id="PTHR39158:SF1">
    <property type="entry name" value="DNAJ HOMOLOG SUBFAMILY C MEMBER 28"/>
    <property type="match status" value="1"/>
</dbReference>
<comment type="caution">
    <text evidence="3">The sequence shown here is derived from an EMBL/GenBank/DDBJ whole genome shotgun (WGS) entry which is preliminary data.</text>
</comment>